<sequence length="371" mass="42679">MAHFPRLPMVLVLLTLFLVLVMHQMNNKDTLGGNTVAEQALPFQKELSEFESSQVEKKPPVNYVVFGSNTPNGESYRSYDYAFNLPLTALAWERIGFRSVVLIIGSRCEWENEPALSFVLANLEARRVSIIFIASSLEQRPKLSQTARAFAVNLPGFPGKDNDYVITSDSDLWPLRKEHYIPRPNMNVVLVHSQCCGFFQMNNKSYPMYPMSNIGATVSTWRQVMNDNHSIAYDAETILNYLEDVFGEMSRGPLIVGKETWYMDQRMTSIRLTEWMEKYGNSSVYRVSDDGFSRLDRNHWNAANMSQENFTLKFDTHLPVKIYLPVNWNNSIKPLINLMFGKDSWQAKWCDDYASEFLHKVTNYLSFGYAG</sequence>
<comment type="caution">
    <text evidence="2">The sequence shown here is derived from an EMBL/GenBank/DDBJ whole genome shotgun (WGS) entry which is preliminary data.</text>
</comment>
<feature type="signal peptide" evidence="1">
    <location>
        <begin position="1"/>
        <end position="23"/>
    </location>
</feature>
<organism evidence="2 3">
    <name type="scientific">Daphnia sinensis</name>
    <dbReference type="NCBI Taxonomy" id="1820382"/>
    <lineage>
        <taxon>Eukaryota</taxon>
        <taxon>Metazoa</taxon>
        <taxon>Ecdysozoa</taxon>
        <taxon>Arthropoda</taxon>
        <taxon>Crustacea</taxon>
        <taxon>Branchiopoda</taxon>
        <taxon>Diplostraca</taxon>
        <taxon>Cladocera</taxon>
        <taxon>Anomopoda</taxon>
        <taxon>Daphniidae</taxon>
        <taxon>Daphnia</taxon>
        <taxon>Daphnia similis group</taxon>
    </lineage>
</organism>
<dbReference type="AlphaFoldDB" id="A0AAD5PXS1"/>
<evidence type="ECO:0000256" key="1">
    <source>
        <dbReference type="SAM" id="SignalP"/>
    </source>
</evidence>
<keyword evidence="1" id="KW-0732">Signal</keyword>
<evidence type="ECO:0000313" key="3">
    <source>
        <dbReference type="Proteomes" id="UP000820818"/>
    </source>
</evidence>
<keyword evidence="3" id="KW-1185">Reference proteome</keyword>
<reference evidence="2 3" key="1">
    <citation type="submission" date="2022-05" db="EMBL/GenBank/DDBJ databases">
        <title>A multi-omics perspective on studying reproductive biology in Daphnia sinensis.</title>
        <authorList>
            <person name="Jia J."/>
        </authorList>
    </citation>
    <scope>NUCLEOTIDE SEQUENCE [LARGE SCALE GENOMIC DNA]</scope>
    <source>
        <strain evidence="2 3">WSL</strain>
    </source>
</reference>
<gene>
    <name evidence="2" type="ORF">GHT06_011394</name>
</gene>
<evidence type="ECO:0000313" key="2">
    <source>
        <dbReference type="EMBL" id="KAI9563926.1"/>
    </source>
</evidence>
<feature type="chain" id="PRO_5042129984" evidence="1">
    <location>
        <begin position="24"/>
        <end position="371"/>
    </location>
</feature>
<dbReference type="EMBL" id="WJBH02000002">
    <property type="protein sequence ID" value="KAI9563926.1"/>
    <property type="molecule type" value="Genomic_DNA"/>
</dbReference>
<protein>
    <submittedName>
        <fullName evidence="2">Uncharacterized protein</fullName>
    </submittedName>
</protein>
<accession>A0AAD5PXS1</accession>
<dbReference type="Proteomes" id="UP000820818">
    <property type="component" value="Linkage Group LG2"/>
</dbReference>
<name>A0AAD5PXS1_9CRUS</name>
<proteinExistence type="predicted"/>